<dbReference type="Proteomes" id="UP000023067">
    <property type="component" value="Unassembled WGS sequence"/>
</dbReference>
<name>Z9JX16_9MICO</name>
<dbReference type="GO" id="GO:0008422">
    <property type="term" value="F:beta-glucosidase activity"/>
    <property type="evidence" value="ECO:0007669"/>
    <property type="project" value="TreeGrafter"/>
</dbReference>
<gene>
    <name evidence="5" type="ORF">BF93_12155</name>
</gene>
<dbReference type="RefSeq" id="WP_038370892.1">
    <property type="nucleotide sequence ID" value="NZ_KK069989.1"/>
</dbReference>
<dbReference type="InterPro" id="IPR051915">
    <property type="entry name" value="Cellulose_Degrad_GH3"/>
</dbReference>
<dbReference type="InterPro" id="IPR036881">
    <property type="entry name" value="Glyco_hydro_3_C_sf"/>
</dbReference>
<keyword evidence="1" id="KW-0378">Hydrolase</keyword>
<dbReference type="InterPro" id="IPR017853">
    <property type="entry name" value="GH"/>
</dbReference>
<proteinExistence type="predicted"/>
<dbReference type="eggNOG" id="COG1472">
    <property type="taxonomic scope" value="Bacteria"/>
</dbReference>
<evidence type="ECO:0000256" key="2">
    <source>
        <dbReference type="SAM" id="MobiDB-lite"/>
    </source>
</evidence>
<dbReference type="PATRIC" id="fig|396014.3.peg.938"/>
<organism evidence="5 6">
    <name type="scientific">Brachybacterium phenoliresistens</name>
    <dbReference type="NCBI Taxonomy" id="396014"/>
    <lineage>
        <taxon>Bacteria</taxon>
        <taxon>Bacillati</taxon>
        <taxon>Actinomycetota</taxon>
        <taxon>Actinomycetes</taxon>
        <taxon>Micrococcales</taxon>
        <taxon>Dermabacteraceae</taxon>
        <taxon>Brachybacterium</taxon>
    </lineage>
</organism>
<feature type="domain" description="Glycoside hydrolase family 3 C-terminal" evidence="4">
    <location>
        <begin position="415"/>
        <end position="651"/>
    </location>
</feature>
<dbReference type="InterPro" id="IPR002772">
    <property type="entry name" value="Glyco_hydro_3_C"/>
</dbReference>
<dbReference type="Gene3D" id="3.40.50.1700">
    <property type="entry name" value="Glycoside hydrolase family 3 C-terminal domain"/>
    <property type="match status" value="1"/>
</dbReference>
<dbReference type="SUPFAM" id="SSF52279">
    <property type="entry name" value="Beta-D-glucan exohydrolase, C-terminal domain"/>
    <property type="match status" value="1"/>
</dbReference>
<sequence length="825" mass="84802">MAMTLSPTKTSDLSVTSKVGQINQRLKGWEAVRWVDGRPQVTDVLRAEIDRLGGIGALYGVLRADPWSAVRWGTGIPPERSAEAYAAVQECVTSRGDGMPVLFVEEAPHGLMALGGTTLPVNLALGAGMDADLARELGAAVAAEARERGTHLLLVSGLDVLRDARWGRSEECFSEDPAIAALLVEATVQGMQGAGPGERIDARHVAVVAKHLAGQGAGIGGRNGSGAPIGRRELGEIHLRPAFAAARAGVAGFMSAYNDVDGVPCTGSRELLTGTLREDWGWDGIVMSDGGAIDRLTLATGGGLEGAAALALGAGVDLSLWDQAYLHVASAIEKGLIEAAALDLAVSRVLALKQRLGLLPDEDGSEQPISADAPSGAAAPAGADAPAGDDERAWPSPAARETIALAERAARQAVVVLEDGDLLPLSARKVAVVGPNADDLDAQLGDYTPPRPPQDPAASTIRSALIERLGAQNVTFARGSALRSELVPVELSPQWKDAADPIAEVAAAMPLTAVTSLTMNADAAIVVLGGTSRRSYEDEFADNGAVEGPASDTTNGEGVDLASVALPEPQLAVVRAAREAGKPVIAVVVDGRPRALTALRELADATILAPFPGPAAGRAIVDALYGEGGPRGLLPMTLPAGDGATPVSHDQRLEAARGYLDLREVRGPLLGAGLPRGITCQVAAGGIAVPPGAADPAGAPEAAGVTSADQARDGVVPISVPALEDGRPAQVTVQVESVREDTVSVPVVLYGRRHELGIVPRARTVLAVRRVEVEPGRSAVTFDLGADALGSWASGRPRAVPAEIEIWAEPQLAPPADAPRIRVTA</sequence>
<feature type="region of interest" description="Disordered" evidence="2">
    <location>
        <begin position="363"/>
        <end position="394"/>
    </location>
</feature>
<dbReference type="AlphaFoldDB" id="Z9JX16"/>
<protein>
    <submittedName>
        <fullName evidence="5">Beta-glucosidase</fullName>
    </submittedName>
</protein>
<comment type="caution">
    <text evidence="5">The sequence shown here is derived from an EMBL/GenBank/DDBJ whole genome shotgun (WGS) entry which is preliminary data.</text>
</comment>
<evidence type="ECO:0000256" key="1">
    <source>
        <dbReference type="ARBA" id="ARBA00022801"/>
    </source>
</evidence>
<dbReference type="STRING" id="396014.BF93_12155"/>
<feature type="domain" description="Glycoside hydrolase family 3 N-terminal" evidence="3">
    <location>
        <begin position="85"/>
        <end position="351"/>
    </location>
</feature>
<dbReference type="PANTHER" id="PTHR30620">
    <property type="entry name" value="PERIPLASMIC BETA-GLUCOSIDASE-RELATED"/>
    <property type="match status" value="1"/>
</dbReference>
<evidence type="ECO:0000313" key="5">
    <source>
        <dbReference type="EMBL" id="EWS82351.1"/>
    </source>
</evidence>
<keyword evidence="6" id="KW-1185">Reference proteome</keyword>
<evidence type="ECO:0000259" key="4">
    <source>
        <dbReference type="Pfam" id="PF01915"/>
    </source>
</evidence>
<accession>Z9JX16</accession>
<dbReference type="InterPro" id="IPR036962">
    <property type="entry name" value="Glyco_hydro_3_N_sf"/>
</dbReference>
<dbReference type="SUPFAM" id="SSF51445">
    <property type="entry name" value="(Trans)glycosidases"/>
    <property type="match status" value="1"/>
</dbReference>
<dbReference type="HOGENOM" id="CLU_004542_5_1_11"/>
<reference evidence="5 6" key="1">
    <citation type="submission" date="2014-02" db="EMBL/GenBank/DDBJ databases">
        <title>Genome sequence of Brachybacterium phenoliresistens strain W13A50.</title>
        <authorList>
            <person name="Wang X."/>
        </authorList>
    </citation>
    <scope>NUCLEOTIDE SEQUENCE [LARGE SCALE GENOMIC DNA]</scope>
    <source>
        <strain evidence="5 6">W13A50</strain>
    </source>
</reference>
<evidence type="ECO:0000259" key="3">
    <source>
        <dbReference type="Pfam" id="PF00933"/>
    </source>
</evidence>
<dbReference type="InterPro" id="IPR001764">
    <property type="entry name" value="Glyco_hydro_3_N"/>
</dbReference>
<dbReference type="EMBL" id="JDYK01000003">
    <property type="protein sequence ID" value="EWS82351.1"/>
    <property type="molecule type" value="Genomic_DNA"/>
</dbReference>
<dbReference type="Pfam" id="PF01915">
    <property type="entry name" value="Glyco_hydro_3_C"/>
    <property type="match status" value="1"/>
</dbReference>
<feature type="compositionally biased region" description="Low complexity" evidence="2">
    <location>
        <begin position="370"/>
        <end position="386"/>
    </location>
</feature>
<evidence type="ECO:0000313" key="6">
    <source>
        <dbReference type="Proteomes" id="UP000023067"/>
    </source>
</evidence>
<dbReference type="GO" id="GO:0009251">
    <property type="term" value="P:glucan catabolic process"/>
    <property type="evidence" value="ECO:0007669"/>
    <property type="project" value="TreeGrafter"/>
</dbReference>
<dbReference type="Pfam" id="PF00933">
    <property type="entry name" value="Glyco_hydro_3"/>
    <property type="match status" value="1"/>
</dbReference>
<dbReference type="PANTHER" id="PTHR30620:SF123">
    <property type="entry name" value="BETA-XYLOSIDASE"/>
    <property type="match status" value="1"/>
</dbReference>
<dbReference type="PRINTS" id="PR00133">
    <property type="entry name" value="GLHYDRLASE3"/>
</dbReference>
<dbReference type="Gene3D" id="3.20.20.300">
    <property type="entry name" value="Glycoside hydrolase, family 3, N-terminal domain"/>
    <property type="match status" value="1"/>
</dbReference>